<organism evidence="2 3">
    <name type="scientific">Chondrus crispus</name>
    <name type="common">Carrageen Irish moss</name>
    <name type="synonym">Polymorpha crispa</name>
    <dbReference type="NCBI Taxonomy" id="2769"/>
    <lineage>
        <taxon>Eukaryota</taxon>
        <taxon>Rhodophyta</taxon>
        <taxon>Florideophyceae</taxon>
        <taxon>Rhodymeniophycidae</taxon>
        <taxon>Gigartinales</taxon>
        <taxon>Gigartinaceae</taxon>
        <taxon>Chondrus</taxon>
    </lineage>
</organism>
<protein>
    <submittedName>
        <fullName evidence="2">Uncharacterized protein</fullName>
    </submittedName>
</protein>
<evidence type="ECO:0000256" key="1">
    <source>
        <dbReference type="SAM" id="MobiDB-lite"/>
    </source>
</evidence>
<name>R7Q602_CHOCR</name>
<dbReference type="AlphaFoldDB" id="R7Q602"/>
<gene>
    <name evidence="2" type="ORF">CHC_T00001430001</name>
</gene>
<dbReference type="EMBL" id="HG001592">
    <property type="protein sequence ID" value="CDF32816.1"/>
    <property type="molecule type" value="Genomic_DNA"/>
</dbReference>
<keyword evidence="3" id="KW-1185">Reference proteome</keyword>
<evidence type="ECO:0000313" key="3">
    <source>
        <dbReference type="Proteomes" id="UP000012073"/>
    </source>
</evidence>
<feature type="compositionally biased region" description="Basic and acidic residues" evidence="1">
    <location>
        <begin position="91"/>
        <end position="108"/>
    </location>
</feature>
<dbReference type="KEGG" id="ccp:CHC_T00001430001"/>
<dbReference type="Gramene" id="CDF32816">
    <property type="protein sequence ID" value="CDF32816"/>
    <property type="gene ID" value="CHC_T00001430001"/>
</dbReference>
<accession>R7Q602</accession>
<dbReference type="GeneID" id="17320334"/>
<dbReference type="Proteomes" id="UP000012073">
    <property type="component" value="Unassembled WGS sequence"/>
</dbReference>
<evidence type="ECO:0000313" key="2">
    <source>
        <dbReference type="EMBL" id="CDF32816.1"/>
    </source>
</evidence>
<dbReference type="RefSeq" id="XP_005712617.1">
    <property type="nucleotide sequence ID" value="XM_005712560.1"/>
</dbReference>
<reference evidence="3" key="1">
    <citation type="journal article" date="2013" name="Proc. Natl. Acad. Sci. U.S.A.">
        <title>Genome structure and metabolic features in the red seaweed Chondrus crispus shed light on evolution of the Archaeplastida.</title>
        <authorList>
            <person name="Collen J."/>
            <person name="Porcel B."/>
            <person name="Carre W."/>
            <person name="Ball S.G."/>
            <person name="Chaparro C."/>
            <person name="Tonon T."/>
            <person name="Barbeyron T."/>
            <person name="Michel G."/>
            <person name="Noel B."/>
            <person name="Valentin K."/>
            <person name="Elias M."/>
            <person name="Artiguenave F."/>
            <person name="Arun A."/>
            <person name="Aury J.M."/>
            <person name="Barbosa-Neto J.F."/>
            <person name="Bothwell J.H."/>
            <person name="Bouget F.Y."/>
            <person name="Brillet L."/>
            <person name="Cabello-Hurtado F."/>
            <person name="Capella-Gutierrez S."/>
            <person name="Charrier B."/>
            <person name="Cladiere L."/>
            <person name="Cock J.M."/>
            <person name="Coelho S.M."/>
            <person name="Colleoni C."/>
            <person name="Czjzek M."/>
            <person name="Da Silva C."/>
            <person name="Delage L."/>
            <person name="Denoeud F."/>
            <person name="Deschamps P."/>
            <person name="Dittami S.M."/>
            <person name="Gabaldon T."/>
            <person name="Gachon C.M."/>
            <person name="Groisillier A."/>
            <person name="Herve C."/>
            <person name="Jabbari K."/>
            <person name="Katinka M."/>
            <person name="Kloareg B."/>
            <person name="Kowalczyk N."/>
            <person name="Labadie K."/>
            <person name="Leblanc C."/>
            <person name="Lopez P.J."/>
            <person name="McLachlan D.H."/>
            <person name="Meslet-Cladiere L."/>
            <person name="Moustafa A."/>
            <person name="Nehr Z."/>
            <person name="Nyvall Collen P."/>
            <person name="Panaud O."/>
            <person name="Partensky F."/>
            <person name="Poulain J."/>
            <person name="Rensing S.A."/>
            <person name="Rousvoal S."/>
            <person name="Samson G."/>
            <person name="Symeonidi A."/>
            <person name="Weissenbach J."/>
            <person name="Zambounis A."/>
            <person name="Wincker P."/>
            <person name="Boyen C."/>
        </authorList>
    </citation>
    <scope>NUCLEOTIDE SEQUENCE [LARGE SCALE GENOMIC DNA]</scope>
    <source>
        <strain evidence="3">cv. Stackhouse</strain>
    </source>
</reference>
<feature type="region of interest" description="Disordered" evidence="1">
    <location>
        <begin position="83"/>
        <end position="114"/>
    </location>
</feature>
<sequence>MRQRTIKKMQDQAAKSEAELRQIAALASRSISRTLSTQKRTLPSGIAAAMALAKEISAEQAAEDVPIVGSTRDFADTIKRLGSEMQSQRAENSKEAKKREQKFMEETAKTSSQRKTFTKVLAEVENILKLKHEPA</sequence>
<proteinExistence type="predicted"/>